<feature type="transmembrane region" description="Helical" evidence="1">
    <location>
        <begin position="95"/>
        <end position="119"/>
    </location>
</feature>
<proteinExistence type="predicted"/>
<organism evidence="2 3">
    <name type="scientific">Flagellimonas nanhaiensis</name>
    <dbReference type="NCBI Taxonomy" id="2292706"/>
    <lineage>
        <taxon>Bacteria</taxon>
        <taxon>Pseudomonadati</taxon>
        <taxon>Bacteroidota</taxon>
        <taxon>Flavobacteriia</taxon>
        <taxon>Flavobacteriales</taxon>
        <taxon>Flavobacteriaceae</taxon>
        <taxon>Flagellimonas</taxon>
    </lineage>
</organism>
<evidence type="ECO:0000256" key="1">
    <source>
        <dbReference type="SAM" id="Phobius"/>
    </source>
</evidence>
<comment type="caution">
    <text evidence="2">The sequence shown here is derived from an EMBL/GenBank/DDBJ whole genome shotgun (WGS) entry which is preliminary data.</text>
</comment>
<feature type="transmembrane region" description="Helical" evidence="1">
    <location>
        <begin position="60"/>
        <end position="83"/>
    </location>
</feature>
<keyword evidence="3" id="KW-1185">Reference proteome</keyword>
<sequence length="236" mass="25998">MQKMSEISIQKAAQIAGVSIVLMTLAAVAATDLTIGPLIVSGNATATEENIRASAMTFRLGVLSWIIILVCDVFAAWGLYEFLKPVNKGLSLISAWLRLVYAAILGASMLNLAHILVLINNENYVSALGTQVLFFMDSFESLWSLGLLVFGLHIFLVGYLTWKSGYVPKILGIWLIIGFFGYMITHLSGLLLPQFSNFNKIMGWIFIIPMLGEVALGLWLIIKGRKIVLQSKNTRT</sequence>
<dbReference type="InterPro" id="IPR025495">
    <property type="entry name" value="DUF4386"/>
</dbReference>
<feature type="transmembrane region" description="Helical" evidence="1">
    <location>
        <begin position="142"/>
        <end position="162"/>
    </location>
</feature>
<name>A0A371JNK2_9FLAO</name>
<protein>
    <submittedName>
        <fullName evidence="2">DUF4386 domain-containing protein</fullName>
    </submittedName>
</protein>
<gene>
    <name evidence="2" type="ORF">DX873_14225</name>
</gene>
<dbReference type="Pfam" id="PF14329">
    <property type="entry name" value="DUF4386"/>
    <property type="match status" value="1"/>
</dbReference>
<evidence type="ECO:0000313" key="2">
    <source>
        <dbReference type="EMBL" id="RDY58819.1"/>
    </source>
</evidence>
<dbReference type="Proteomes" id="UP000261828">
    <property type="component" value="Unassembled WGS sequence"/>
</dbReference>
<dbReference type="EMBL" id="QTJX01000003">
    <property type="protein sequence ID" value="RDY58819.1"/>
    <property type="molecule type" value="Genomic_DNA"/>
</dbReference>
<keyword evidence="1" id="KW-1133">Transmembrane helix</keyword>
<accession>A0A371JNK2</accession>
<dbReference type="OrthoDB" id="7060422at2"/>
<keyword evidence="1" id="KW-0472">Membrane</keyword>
<keyword evidence="1" id="KW-0812">Transmembrane</keyword>
<evidence type="ECO:0000313" key="3">
    <source>
        <dbReference type="Proteomes" id="UP000261828"/>
    </source>
</evidence>
<reference evidence="2 3" key="1">
    <citation type="submission" date="2018-08" db="EMBL/GenBank/DDBJ databases">
        <title>Muricauda nanhaiensis sp. nov., isolated from seawater of the South China Sea.</title>
        <authorList>
            <person name="Dang Y."/>
        </authorList>
    </citation>
    <scope>NUCLEOTIDE SEQUENCE [LARGE SCALE GENOMIC DNA]</scope>
    <source>
        <strain evidence="2 3">SM1704</strain>
    </source>
</reference>
<feature type="transmembrane region" description="Helical" evidence="1">
    <location>
        <begin position="12"/>
        <end position="40"/>
    </location>
</feature>
<feature type="transmembrane region" description="Helical" evidence="1">
    <location>
        <begin position="174"/>
        <end position="195"/>
    </location>
</feature>
<feature type="transmembrane region" description="Helical" evidence="1">
    <location>
        <begin position="201"/>
        <end position="222"/>
    </location>
</feature>
<dbReference type="AlphaFoldDB" id="A0A371JNK2"/>